<dbReference type="Proteomes" id="UP000297737">
    <property type="component" value="Unassembled WGS sequence"/>
</dbReference>
<keyword evidence="1" id="KW-1133">Transmembrane helix</keyword>
<organism evidence="2 3">
    <name type="scientific">Glacieibacterium arshaanense</name>
    <dbReference type="NCBI Taxonomy" id="2511025"/>
    <lineage>
        <taxon>Bacteria</taxon>
        <taxon>Pseudomonadati</taxon>
        <taxon>Pseudomonadota</taxon>
        <taxon>Alphaproteobacteria</taxon>
        <taxon>Sphingomonadales</taxon>
        <taxon>Sphingosinicellaceae</taxon>
        <taxon>Glacieibacterium</taxon>
    </lineage>
</organism>
<evidence type="ECO:0000256" key="1">
    <source>
        <dbReference type="SAM" id="Phobius"/>
    </source>
</evidence>
<dbReference type="OrthoDB" id="7193287at2"/>
<comment type="caution">
    <text evidence="2">The sequence shown here is derived from an EMBL/GenBank/DDBJ whole genome shotgun (WGS) entry which is preliminary data.</text>
</comment>
<feature type="transmembrane region" description="Helical" evidence="1">
    <location>
        <begin position="142"/>
        <end position="167"/>
    </location>
</feature>
<feature type="transmembrane region" description="Helical" evidence="1">
    <location>
        <begin position="29"/>
        <end position="50"/>
    </location>
</feature>
<name>A0A4Y9EMY7_9SPHN</name>
<proteinExistence type="predicted"/>
<keyword evidence="1" id="KW-0472">Membrane</keyword>
<gene>
    <name evidence="2" type="ORF">EUV02_09640</name>
</gene>
<sequence>MTTPPVPAALDPARALDATRESVARDGSIYLPIAGAFVLLPQLGAMLFGAQMPATTDAMMKLLTATPWPLLLSLLVPAFIGLIADLTISRLVIDAADGRATPPRTALLLALRAWPLLLLAFASLFIAVMGVALLATPLGMTAALLIAMPIGLVLMARMLPLIPLLSVEPRAPFDALQRSWALGIGNGWRLFGVALVLRMVILIVSAFGGVVGGGLGQLFGGGLGRFVQLALPAAAVTAMSVVTSVLVAHVYLQLRGRALA</sequence>
<feature type="transmembrane region" description="Helical" evidence="1">
    <location>
        <begin position="114"/>
        <end position="136"/>
    </location>
</feature>
<keyword evidence="1" id="KW-0812">Transmembrane</keyword>
<keyword evidence="3" id="KW-1185">Reference proteome</keyword>
<accession>A0A4Y9EMY7</accession>
<evidence type="ECO:0008006" key="4">
    <source>
        <dbReference type="Google" id="ProtNLM"/>
    </source>
</evidence>
<feature type="transmembrane region" description="Helical" evidence="1">
    <location>
        <begin position="188"/>
        <end position="209"/>
    </location>
</feature>
<feature type="transmembrane region" description="Helical" evidence="1">
    <location>
        <begin position="229"/>
        <end position="252"/>
    </location>
</feature>
<evidence type="ECO:0000313" key="2">
    <source>
        <dbReference type="EMBL" id="TFU03425.1"/>
    </source>
</evidence>
<protein>
    <recommendedName>
        <fullName evidence="4">Glycerophosphoryl diester phosphodiesterase membrane domain-containing protein</fullName>
    </recommendedName>
</protein>
<dbReference type="AlphaFoldDB" id="A0A4Y9EMY7"/>
<dbReference type="EMBL" id="SIHO01000002">
    <property type="protein sequence ID" value="TFU03425.1"/>
    <property type="molecule type" value="Genomic_DNA"/>
</dbReference>
<feature type="transmembrane region" description="Helical" evidence="1">
    <location>
        <begin position="70"/>
        <end position="93"/>
    </location>
</feature>
<evidence type="ECO:0000313" key="3">
    <source>
        <dbReference type="Proteomes" id="UP000297737"/>
    </source>
</evidence>
<dbReference type="RefSeq" id="WP_135246017.1">
    <property type="nucleotide sequence ID" value="NZ_SIHO01000002.1"/>
</dbReference>
<reference evidence="2 3" key="1">
    <citation type="submission" date="2019-02" db="EMBL/GenBank/DDBJ databases">
        <title>Polymorphobacter sp. isolated from the lake at the Tibet of China.</title>
        <authorList>
            <person name="Li A."/>
        </authorList>
    </citation>
    <scope>NUCLEOTIDE SEQUENCE [LARGE SCALE GENOMIC DNA]</scope>
    <source>
        <strain evidence="2 3">DJ1R-1</strain>
    </source>
</reference>